<organism evidence="1 2">
    <name type="scientific">Cymbomonas tetramitiformis</name>
    <dbReference type="NCBI Taxonomy" id="36881"/>
    <lineage>
        <taxon>Eukaryota</taxon>
        <taxon>Viridiplantae</taxon>
        <taxon>Chlorophyta</taxon>
        <taxon>Pyramimonadophyceae</taxon>
        <taxon>Pyramimonadales</taxon>
        <taxon>Pyramimonadaceae</taxon>
        <taxon>Cymbomonas</taxon>
    </lineage>
</organism>
<proteinExistence type="predicted"/>
<name>A0AAE0G0Y8_9CHLO</name>
<dbReference type="Proteomes" id="UP001190700">
    <property type="component" value="Unassembled WGS sequence"/>
</dbReference>
<gene>
    <name evidence="1" type="ORF">CYMTET_22613</name>
</gene>
<keyword evidence="2" id="KW-1185">Reference proteome</keyword>
<evidence type="ECO:0000313" key="2">
    <source>
        <dbReference type="Proteomes" id="UP001190700"/>
    </source>
</evidence>
<comment type="caution">
    <text evidence="1">The sequence shown here is derived from an EMBL/GenBank/DDBJ whole genome shotgun (WGS) entry which is preliminary data.</text>
</comment>
<dbReference type="EMBL" id="LGRX02011482">
    <property type="protein sequence ID" value="KAK3268911.1"/>
    <property type="molecule type" value="Genomic_DNA"/>
</dbReference>
<evidence type="ECO:0000313" key="1">
    <source>
        <dbReference type="EMBL" id="KAK3268911.1"/>
    </source>
</evidence>
<protein>
    <submittedName>
        <fullName evidence="1">Uncharacterized protein</fullName>
    </submittedName>
</protein>
<accession>A0AAE0G0Y8</accession>
<dbReference type="AlphaFoldDB" id="A0AAE0G0Y8"/>
<sequence length="143" mass="16670">MSRSDVKGKPPLQWAWQRSAGRIVGVIHSALSTFNEPHGYWKNKCVCMKCPTEKAPTPKFVSETYTKYLRPLITMVDPEFADRTVTGWDRLLRHEHPLPWGEHVDGRVVHEVVYDKFQGVRYGIVWYKSWDPKLPNPTKIVHE</sequence>
<reference evidence="1 2" key="1">
    <citation type="journal article" date="2015" name="Genome Biol. Evol.">
        <title>Comparative Genomics of a Bacterivorous Green Alga Reveals Evolutionary Causalities and Consequences of Phago-Mixotrophic Mode of Nutrition.</title>
        <authorList>
            <person name="Burns J.A."/>
            <person name="Paasch A."/>
            <person name="Narechania A."/>
            <person name="Kim E."/>
        </authorList>
    </citation>
    <scope>NUCLEOTIDE SEQUENCE [LARGE SCALE GENOMIC DNA]</scope>
    <source>
        <strain evidence="1 2">PLY_AMNH</strain>
    </source>
</reference>